<gene>
    <name evidence="1" type="ORF">ACFOWD_10095</name>
</gene>
<sequence>MKYTIVLILFVLVGCKSIHISEVNKTLIKKGNPMGSDYIEYNISVSSEKDFYIEDLFIEDDDRKLNYYYKDLKTGLSSYQMLSPFIKGNYSFHFKLEDITRISKKESLVIKMKVDNKIITKKEFITKRNKSILTK</sequence>
<dbReference type="PROSITE" id="PS51257">
    <property type="entry name" value="PROKAR_LIPOPROTEIN"/>
    <property type="match status" value="1"/>
</dbReference>
<reference evidence="2" key="1">
    <citation type="journal article" date="2019" name="Int. J. Syst. Evol. Microbiol.">
        <title>The Global Catalogue of Microorganisms (GCM) 10K type strain sequencing project: providing services to taxonomists for standard genome sequencing and annotation.</title>
        <authorList>
            <consortium name="The Broad Institute Genomics Platform"/>
            <consortium name="The Broad Institute Genome Sequencing Center for Infectious Disease"/>
            <person name="Wu L."/>
            <person name="Ma J."/>
        </authorList>
    </citation>
    <scope>NUCLEOTIDE SEQUENCE [LARGE SCALE GENOMIC DNA]</scope>
    <source>
        <strain evidence="2">CECT 8655</strain>
    </source>
</reference>
<dbReference type="RefSeq" id="WP_377410258.1">
    <property type="nucleotide sequence ID" value="NZ_JBHSCY010000002.1"/>
</dbReference>
<keyword evidence="2" id="KW-1185">Reference proteome</keyword>
<evidence type="ECO:0000313" key="1">
    <source>
        <dbReference type="EMBL" id="MFC4269257.1"/>
    </source>
</evidence>
<proteinExistence type="predicted"/>
<organism evidence="1 2">
    <name type="scientific">Polaribacter marinivivus</name>
    <dbReference type="NCBI Taxonomy" id="1524260"/>
    <lineage>
        <taxon>Bacteria</taxon>
        <taxon>Pseudomonadati</taxon>
        <taxon>Bacteroidota</taxon>
        <taxon>Flavobacteriia</taxon>
        <taxon>Flavobacteriales</taxon>
        <taxon>Flavobacteriaceae</taxon>
    </lineage>
</organism>
<evidence type="ECO:0008006" key="3">
    <source>
        <dbReference type="Google" id="ProtNLM"/>
    </source>
</evidence>
<name>A0ABV8RBX6_9FLAO</name>
<comment type="caution">
    <text evidence="1">The sequence shown here is derived from an EMBL/GenBank/DDBJ whole genome shotgun (WGS) entry which is preliminary data.</text>
</comment>
<accession>A0ABV8RBX6</accession>
<evidence type="ECO:0000313" key="2">
    <source>
        <dbReference type="Proteomes" id="UP001595826"/>
    </source>
</evidence>
<dbReference type="EMBL" id="JBHSCY010000002">
    <property type="protein sequence ID" value="MFC4269257.1"/>
    <property type="molecule type" value="Genomic_DNA"/>
</dbReference>
<protein>
    <recommendedName>
        <fullName evidence="3">DUF4625 domain-containing protein</fullName>
    </recommendedName>
</protein>
<dbReference type="Proteomes" id="UP001595826">
    <property type="component" value="Unassembled WGS sequence"/>
</dbReference>